<dbReference type="Gene3D" id="3.30.70.270">
    <property type="match status" value="2"/>
</dbReference>
<feature type="compositionally biased region" description="Basic and acidic residues" evidence="2">
    <location>
        <begin position="992"/>
        <end position="1010"/>
    </location>
</feature>
<dbReference type="Pfam" id="PF13456">
    <property type="entry name" value="RVT_3"/>
    <property type="match status" value="1"/>
</dbReference>
<keyword evidence="1" id="KW-0233">DNA recombination</keyword>
<dbReference type="Pfam" id="PF00665">
    <property type="entry name" value="rve"/>
    <property type="match status" value="1"/>
</dbReference>
<dbReference type="Pfam" id="PF17919">
    <property type="entry name" value="RT_RNaseH_2"/>
    <property type="match status" value="1"/>
</dbReference>
<feature type="domain" description="RNase H type-1" evidence="3">
    <location>
        <begin position="1494"/>
        <end position="1627"/>
    </location>
</feature>
<dbReference type="CDD" id="cd00303">
    <property type="entry name" value="retropepsin_like"/>
    <property type="match status" value="1"/>
</dbReference>
<evidence type="ECO:0000313" key="5">
    <source>
        <dbReference type="EMBL" id="RVW74917.1"/>
    </source>
</evidence>
<dbReference type="InterPro" id="IPR041577">
    <property type="entry name" value="RT_RNaseH_2"/>
</dbReference>
<dbReference type="Gene3D" id="3.30.420.10">
    <property type="entry name" value="Ribonuclease H-like superfamily/Ribonuclease H"/>
    <property type="match status" value="2"/>
</dbReference>
<dbReference type="CDD" id="cd09279">
    <property type="entry name" value="RNase_HI_like"/>
    <property type="match status" value="1"/>
</dbReference>
<accession>A0A438GRU0</accession>
<dbReference type="Pfam" id="PF00078">
    <property type="entry name" value="RVT_1"/>
    <property type="match status" value="1"/>
</dbReference>
<dbReference type="Gene3D" id="2.40.70.10">
    <property type="entry name" value="Acid Proteases"/>
    <property type="match status" value="1"/>
</dbReference>
<dbReference type="GO" id="GO:0003676">
    <property type="term" value="F:nucleic acid binding"/>
    <property type="evidence" value="ECO:0007669"/>
    <property type="project" value="InterPro"/>
</dbReference>
<dbReference type="GO" id="GO:0004523">
    <property type="term" value="F:RNA-DNA hybrid ribonuclease activity"/>
    <property type="evidence" value="ECO:0007669"/>
    <property type="project" value="InterPro"/>
</dbReference>
<dbReference type="PANTHER" id="PTHR48475">
    <property type="entry name" value="RIBONUCLEASE H"/>
    <property type="match status" value="1"/>
</dbReference>
<feature type="region of interest" description="Disordered" evidence="2">
    <location>
        <begin position="992"/>
        <end position="1020"/>
    </location>
</feature>
<feature type="domain" description="Integrase catalytic" evidence="4">
    <location>
        <begin position="1746"/>
        <end position="1906"/>
    </location>
</feature>
<dbReference type="InterPro" id="IPR041588">
    <property type="entry name" value="Integrase_H2C2"/>
</dbReference>
<dbReference type="EMBL" id="QGNW01000361">
    <property type="protein sequence ID" value="RVW74917.1"/>
    <property type="molecule type" value="Genomic_DNA"/>
</dbReference>
<dbReference type="GO" id="GO:0015074">
    <property type="term" value="P:DNA integration"/>
    <property type="evidence" value="ECO:0007669"/>
    <property type="project" value="InterPro"/>
</dbReference>
<dbReference type="InterPro" id="IPR000477">
    <property type="entry name" value="RT_dom"/>
</dbReference>
<reference evidence="5 6" key="1">
    <citation type="journal article" date="2018" name="PLoS Genet.">
        <title>Population sequencing reveals clonal diversity and ancestral inbreeding in the grapevine cultivar Chardonnay.</title>
        <authorList>
            <person name="Roach M.J."/>
            <person name="Johnson D.L."/>
            <person name="Bohlmann J."/>
            <person name="van Vuuren H.J."/>
            <person name="Jones S.J."/>
            <person name="Pretorius I.S."/>
            <person name="Schmidt S.A."/>
            <person name="Borneman A.R."/>
        </authorList>
    </citation>
    <scope>NUCLEOTIDE SEQUENCE [LARGE SCALE GENOMIC DNA]</scope>
    <source>
        <strain evidence="6">cv. Chardonnay</strain>
        <tissue evidence="5">Leaf</tissue>
    </source>
</reference>
<dbReference type="InterPro" id="IPR036397">
    <property type="entry name" value="RNaseH_sf"/>
</dbReference>
<dbReference type="InterPro" id="IPR012337">
    <property type="entry name" value="RNaseH-like_sf"/>
</dbReference>
<dbReference type="PANTHER" id="PTHR48475:SF1">
    <property type="entry name" value="RNASE H TYPE-1 DOMAIN-CONTAINING PROTEIN"/>
    <property type="match status" value="1"/>
</dbReference>
<dbReference type="Proteomes" id="UP000288805">
    <property type="component" value="Unassembled WGS sequence"/>
</dbReference>
<evidence type="ECO:0000256" key="2">
    <source>
        <dbReference type="SAM" id="MobiDB-lite"/>
    </source>
</evidence>
<dbReference type="PROSITE" id="PS50994">
    <property type="entry name" value="INTEGRASE"/>
    <property type="match status" value="1"/>
</dbReference>
<evidence type="ECO:0000256" key="1">
    <source>
        <dbReference type="ARBA" id="ARBA00023172"/>
    </source>
</evidence>
<evidence type="ECO:0000259" key="3">
    <source>
        <dbReference type="PROSITE" id="PS50879"/>
    </source>
</evidence>
<dbReference type="Pfam" id="PF03732">
    <property type="entry name" value="Retrotrans_gag"/>
    <property type="match status" value="1"/>
</dbReference>
<sequence length="2011" mass="226547">MDSQVVTVDQFVAAMASIQEAIAGLGQRIDGQQAPPQDSAQYDSAAPPPPPLSQSVPHPTPYVLHSQTDATPLPVVAPIQASEDAHAPPVVSLPTQFRMPEIERYTGIGCPKIHLRLYSSVMRAHGLDEAHLIMLFPMSLSGAAQRWFAFLDASHCRTWDDLAQEFLRQFAFNTVIDVSRRELEALRQGPDESALYGIDEGIARGLWPESSPSDSKGKKPLRGQRLGDVSAISSVGSRSPRRYQTFGQTPQAYYPQRYVQYRPPRPMTPTYLHQTLEPVFAAQVSSSTDYYSSCTEADMTVLPARPVSQPVPPHFRMDLHCSYHQGPGHDTDHCAALRHAIQDLIDQGLVNLGQPSVTTNPLSAHSTHAVPPPPGGIHHIDFVEDDNIHMMSWDDGLPEPIVLDDGYEVDTLGSQTFTPFSLISDWIPFELTPIAPPTTARQGPPTPFILRLDDDDLEGRDVQIVTRSGRVAQPPPLLARPFDGAVSHEEVRREDDEILRQLQSTQARISIWNLLASSSTHRDALIRALSQIRVETTTTSEGLIHMMTAGKATCIVFSDDDLPPDGLDHVLPLYITVGCSGRRVPSVLLDNGSALNVCPLATAIALGFAPSDFGPSTQIVRAYDSTKREVMGTLMIDLQIGPATFSTLFQVLRIPTSFNLLLGRPWIYVAGAIPSSLHQKVKFIHDGQVIIVRSTRDVFAASEPVLQISHSEDDLLLTVFTFDEIQTLEIEDFCRDFVAMSFDQHSSTVVLDMMKGMTFLPGMGLGRRQQGPSEFIVAIDRDTTFGLGFIPTEADYRHMARLRKERMRARLSHTPFDYPIRPYRMSLVDYFVRGLETRPRLEEIDSVVHTDRETNLQHLFHQLQLSDGTPDSPFPLTITSTSPDRASMLSLCFPEEITSDGVMVDSTEMIDGVVSHDEYRDEMDMVFEGTQTLPVPELPEDDNSLFEGIVSPVEGASDVVDPPLSFDVLSGFVSRSDDVSVASFMDLIAWPDSDRDSSDHDSDPVDERVSPDTGDVETVDFGTEDQPRELKIGSPLSTDERDRLIHLLRSYLNVFAWSYEDMSGLDPSIVKEEIQKQLSVGFISVVEYPEWLANVVLVPKKDGKVRVCVDFRDLNKASPKDDFPLPHIDLLVDSTAGHSMLSFMDGFSGYNQILMAPEDMEKTAFITEWGTYCYRVMPFGLKNAGATYQRAATTLFHDMMHKDVEVYVDDMIVKSRGRADHLAALERFFERIRKFRLRLNPKKCTFGVTSGKLLGHIVSDRGIEVDPDKIKAILDMPVPRTEKEIKGFLGRLQYISRFIARLTDICEPIFRLLRKNQPTVWNDNCQIAFEKIKEYLLSPPVLVPPMPGHLLLLYLSVSNMALGCMLAQLDDSGKERAIYYLSKRMLEYEMRYVMIERMCLALVWATRRLRHYMTEYSVCLISLLDPLRYLFDRLALTGRLMRWLVLLTEFDIQYVSQKSIKGSIVADHLASLPISEGRLVDDDFPNEEFIAITSLSGWRMYFDGAANQLGFGIGILLISPQGDHIPRSVRLVFSDRHPATNNIVEYEACILGLETALELDIRQMEVFGDSNLVLRQIQGDWKTRDVKLRSYHAYLELLVGRFDDLRYTRLPRAQNQFADALATLASSVDIPIDVVIRPLLIESRDRRALRQLATRFVICGETLYRRSADGMLLLCLDRTSADRAMREVHAGVCGSHMGGHMLARKIMRTGYFWLTMETDCCQFIQECLECQIHGDLIHAPQSELHALTSPWPFSVWGIDIIGKVSPKSSSGHEFILVAIDYFTKWVEAASYARLTSVRVASFIRSHIICCYGVPHELISDRGAHFRAEVDTLLQEYGIRHHRSSAYRPQTNGAVEAANKNIKRILRKMVETSRDWSEKLHFALWAYRTSFRTSTGDTPYSLVYEWAQARFDQLNLLDERRLRAADHVQAYQRKMARAFKKRVKPRPLQKGDLVLRILRGLIGDPRGKFRPSWSGPYVIRELTPEGAAWLTDLDGNQFSKPTNVDQLKKYYV</sequence>
<evidence type="ECO:0000259" key="4">
    <source>
        <dbReference type="PROSITE" id="PS50994"/>
    </source>
</evidence>
<dbReference type="Gene3D" id="1.10.340.70">
    <property type="match status" value="1"/>
</dbReference>
<name>A0A438GRU0_VITVI</name>
<comment type="caution">
    <text evidence="5">The sequence shown here is derived from an EMBL/GenBank/DDBJ whole genome shotgun (WGS) entry which is preliminary data.</text>
</comment>
<dbReference type="FunFam" id="3.30.70.270:FF:000020">
    <property type="entry name" value="Transposon Tf2-6 polyprotein-like Protein"/>
    <property type="match status" value="1"/>
</dbReference>
<dbReference type="CDD" id="cd01647">
    <property type="entry name" value="RT_LTR"/>
    <property type="match status" value="1"/>
</dbReference>
<dbReference type="InterPro" id="IPR043128">
    <property type="entry name" value="Rev_trsase/Diguanyl_cyclase"/>
</dbReference>
<gene>
    <name evidence="5" type="primary">pol_1227</name>
    <name evidence="5" type="ORF">CK203_054604</name>
</gene>
<organism evidence="5 6">
    <name type="scientific">Vitis vinifera</name>
    <name type="common">Grape</name>
    <dbReference type="NCBI Taxonomy" id="29760"/>
    <lineage>
        <taxon>Eukaryota</taxon>
        <taxon>Viridiplantae</taxon>
        <taxon>Streptophyta</taxon>
        <taxon>Embryophyta</taxon>
        <taxon>Tracheophyta</taxon>
        <taxon>Spermatophyta</taxon>
        <taxon>Magnoliopsida</taxon>
        <taxon>eudicotyledons</taxon>
        <taxon>Gunneridae</taxon>
        <taxon>Pentapetalae</taxon>
        <taxon>rosids</taxon>
        <taxon>Vitales</taxon>
        <taxon>Vitaceae</taxon>
        <taxon>Viteae</taxon>
        <taxon>Vitis</taxon>
    </lineage>
</organism>
<feature type="region of interest" description="Disordered" evidence="2">
    <location>
        <begin position="29"/>
        <end position="64"/>
    </location>
</feature>
<protein>
    <submittedName>
        <fullName evidence="5">Retrovirus-related Pol polyprotein from transposon 17.6</fullName>
    </submittedName>
</protein>
<dbReference type="InterPro" id="IPR001584">
    <property type="entry name" value="Integrase_cat-core"/>
</dbReference>
<dbReference type="Gene3D" id="3.10.10.10">
    <property type="entry name" value="HIV Type 1 Reverse Transcriptase, subunit A, domain 1"/>
    <property type="match status" value="1"/>
</dbReference>
<dbReference type="Pfam" id="PF17921">
    <property type="entry name" value="Integrase_H2C2"/>
    <property type="match status" value="1"/>
</dbReference>
<dbReference type="InterPro" id="IPR043502">
    <property type="entry name" value="DNA/RNA_pol_sf"/>
</dbReference>
<dbReference type="InterPro" id="IPR002156">
    <property type="entry name" value="RNaseH_domain"/>
</dbReference>
<dbReference type="CDD" id="cd09274">
    <property type="entry name" value="RNase_HI_RT_Ty3"/>
    <property type="match status" value="1"/>
</dbReference>
<dbReference type="PROSITE" id="PS50879">
    <property type="entry name" value="RNASE_H_1"/>
    <property type="match status" value="1"/>
</dbReference>
<proteinExistence type="predicted"/>
<evidence type="ECO:0000313" key="6">
    <source>
        <dbReference type="Proteomes" id="UP000288805"/>
    </source>
</evidence>
<dbReference type="InterPro" id="IPR005162">
    <property type="entry name" value="Retrotrans_gag_dom"/>
</dbReference>
<dbReference type="GO" id="GO:0006310">
    <property type="term" value="P:DNA recombination"/>
    <property type="evidence" value="ECO:0007669"/>
    <property type="project" value="UniProtKB-KW"/>
</dbReference>
<dbReference type="SUPFAM" id="SSF56672">
    <property type="entry name" value="DNA/RNA polymerases"/>
    <property type="match status" value="1"/>
</dbReference>
<dbReference type="InterPro" id="IPR021109">
    <property type="entry name" value="Peptidase_aspartic_dom_sf"/>
</dbReference>
<dbReference type="SUPFAM" id="SSF53098">
    <property type="entry name" value="Ribonuclease H-like"/>
    <property type="match status" value="2"/>
</dbReference>